<evidence type="ECO:0000256" key="4">
    <source>
        <dbReference type="ARBA" id="ARBA00012551"/>
    </source>
</evidence>
<keyword evidence="5" id="KW-0411">Iron-sulfur</keyword>
<dbReference type="SUPFAM" id="SSF52540">
    <property type="entry name" value="P-loop containing nucleoside triphosphate hydrolases"/>
    <property type="match status" value="1"/>
</dbReference>
<dbReference type="GO" id="GO:0005737">
    <property type="term" value="C:cytoplasm"/>
    <property type="evidence" value="ECO:0007669"/>
    <property type="project" value="TreeGrafter"/>
</dbReference>
<dbReference type="CDD" id="cd18041">
    <property type="entry name" value="DEXXQc_DNA2"/>
    <property type="match status" value="1"/>
</dbReference>
<protein>
    <recommendedName>
        <fullName evidence="4">DNA helicase</fullName>
        <ecNumber evidence="4">3.6.4.12</ecNumber>
    </recommendedName>
</protein>
<keyword evidence="5" id="KW-0004">4Fe-4S</keyword>
<dbReference type="InterPro" id="IPR027417">
    <property type="entry name" value="P-loop_NTPase"/>
</dbReference>
<dbReference type="AlphaFoldDB" id="A0A7R8WBF1"/>
<dbReference type="GO" id="GO:0017116">
    <property type="term" value="F:single-stranded DNA helicase activity"/>
    <property type="evidence" value="ECO:0007669"/>
    <property type="project" value="InterPro"/>
</dbReference>
<dbReference type="GO" id="GO:0005634">
    <property type="term" value="C:nucleus"/>
    <property type="evidence" value="ECO:0007669"/>
    <property type="project" value="UniProtKB-SubCell"/>
</dbReference>
<keyword evidence="10" id="KW-0347">Helicase</keyword>
<evidence type="ECO:0000313" key="18">
    <source>
        <dbReference type="EMBL" id="CAD7228519.1"/>
    </source>
</evidence>
<proteinExistence type="inferred from homology"/>
<feature type="domain" description="DNA2/NAM7 helicase helicase" evidence="17">
    <location>
        <begin position="853"/>
        <end position="934"/>
    </location>
</feature>
<accession>A0A7R8WBF1</accession>
<evidence type="ECO:0000256" key="11">
    <source>
        <dbReference type="ARBA" id="ARBA00022840"/>
    </source>
</evidence>
<evidence type="ECO:0000256" key="1">
    <source>
        <dbReference type="ARBA" id="ARBA00001966"/>
    </source>
</evidence>
<dbReference type="Gene3D" id="3.40.50.300">
    <property type="entry name" value="P-loop containing nucleotide triphosphate hydrolases"/>
    <property type="match status" value="1"/>
</dbReference>
<reference evidence="18" key="1">
    <citation type="submission" date="2020-11" db="EMBL/GenBank/DDBJ databases">
        <authorList>
            <person name="Tran Van P."/>
        </authorList>
    </citation>
    <scope>NUCLEOTIDE SEQUENCE</scope>
</reference>
<keyword evidence="5" id="KW-0408">Iron</keyword>
<keyword evidence="6" id="KW-0235">DNA replication</keyword>
<keyword evidence="9" id="KW-0378">Hydrolase</keyword>
<evidence type="ECO:0000256" key="15">
    <source>
        <dbReference type="SAM" id="MobiDB-lite"/>
    </source>
</evidence>
<evidence type="ECO:0000256" key="5">
    <source>
        <dbReference type="ARBA" id="ARBA00022485"/>
    </source>
</evidence>
<evidence type="ECO:0000259" key="17">
    <source>
        <dbReference type="Pfam" id="PF13086"/>
    </source>
</evidence>
<dbReference type="Pfam" id="PF08696">
    <property type="entry name" value="Dna2"/>
    <property type="match status" value="1"/>
</dbReference>
<evidence type="ECO:0000256" key="2">
    <source>
        <dbReference type="ARBA" id="ARBA00004123"/>
    </source>
</evidence>
<evidence type="ECO:0000256" key="3">
    <source>
        <dbReference type="ARBA" id="ARBA00007913"/>
    </source>
</evidence>
<keyword evidence="13" id="KW-0511">Multifunctional enzyme</keyword>
<evidence type="ECO:0000256" key="7">
    <source>
        <dbReference type="ARBA" id="ARBA00022723"/>
    </source>
</evidence>
<name>A0A7R8WBF1_9CRUS</name>
<keyword evidence="8" id="KW-0547">Nucleotide-binding</keyword>
<evidence type="ECO:0000256" key="13">
    <source>
        <dbReference type="ARBA" id="ARBA00023268"/>
    </source>
</evidence>
<feature type="domain" description="DNA replication factor Dna2 N-terminal" evidence="16">
    <location>
        <begin position="383"/>
        <end position="406"/>
    </location>
</feature>
<dbReference type="GO" id="GO:0051539">
    <property type="term" value="F:4 iron, 4 sulfur cluster binding"/>
    <property type="evidence" value="ECO:0007669"/>
    <property type="project" value="UniProtKB-KW"/>
</dbReference>
<dbReference type="InterPro" id="IPR050534">
    <property type="entry name" value="Coronavir_polyprotein_1ab"/>
</dbReference>
<dbReference type="GO" id="GO:0016787">
    <property type="term" value="F:hydrolase activity"/>
    <property type="evidence" value="ECO:0007669"/>
    <property type="project" value="UniProtKB-KW"/>
</dbReference>
<dbReference type="InterPro" id="IPR014808">
    <property type="entry name" value="DNA_replication_fac_Dna2_N"/>
</dbReference>
<dbReference type="EC" id="3.6.4.12" evidence="4"/>
<dbReference type="PANTHER" id="PTHR43788">
    <property type="entry name" value="DNA2/NAM7 HELICASE FAMILY MEMBER"/>
    <property type="match status" value="1"/>
</dbReference>
<dbReference type="GO" id="GO:0005524">
    <property type="term" value="F:ATP binding"/>
    <property type="evidence" value="ECO:0007669"/>
    <property type="project" value="UniProtKB-KW"/>
</dbReference>
<evidence type="ECO:0000256" key="14">
    <source>
        <dbReference type="ARBA" id="ARBA00047995"/>
    </source>
</evidence>
<keyword evidence="7" id="KW-0479">Metal-binding</keyword>
<organism evidence="18">
    <name type="scientific">Cyprideis torosa</name>
    <dbReference type="NCBI Taxonomy" id="163714"/>
    <lineage>
        <taxon>Eukaryota</taxon>
        <taxon>Metazoa</taxon>
        <taxon>Ecdysozoa</taxon>
        <taxon>Arthropoda</taxon>
        <taxon>Crustacea</taxon>
        <taxon>Oligostraca</taxon>
        <taxon>Ostracoda</taxon>
        <taxon>Podocopa</taxon>
        <taxon>Podocopida</taxon>
        <taxon>Cytherocopina</taxon>
        <taxon>Cytheroidea</taxon>
        <taxon>Cytherideidae</taxon>
        <taxon>Cyprideis</taxon>
    </lineage>
</organism>
<comment type="similarity">
    <text evidence="3">Belongs to the DNA2/NAM7 helicase family.</text>
</comment>
<dbReference type="GO" id="GO:0043139">
    <property type="term" value="F:5'-3' DNA helicase activity"/>
    <property type="evidence" value="ECO:0007669"/>
    <property type="project" value="TreeGrafter"/>
</dbReference>
<dbReference type="GO" id="GO:0006260">
    <property type="term" value="P:DNA replication"/>
    <property type="evidence" value="ECO:0007669"/>
    <property type="project" value="UniProtKB-KW"/>
</dbReference>
<dbReference type="InterPro" id="IPR026851">
    <property type="entry name" value="Dna2/JHS1_DEXXQ-box"/>
</dbReference>
<evidence type="ECO:0000256" key="6">
    <source>
        <dbReference type="ARBA" id="ARBA00022705"/>
    </source>
</evidence>
<comment type="catalytic activity">
    <reaction evidence="14">
        <text>ATP + H2O = ADP + phosphate + H(+)</text>
        <dbReference type="Rhea" id="RHEA:13065"/>
        <dbReference type="ChEBI" id="CHEBI:15377"/>
        <dbReference type="ChEBI" id="CHEBI:15378"/>
        <dbReference type="ChEBI" id="CHEBI:30616"/>
        <dbReference type="ChEBI" id="CHEBI:43474"/>
        <dbReference type="ChEBI" id="CHEBI:456216"/>
        <dbReference type="EC" id="3.6.4.12"/>
    </reaction>
</comment>
<sequence>MGKPKTDAKGRQIPGQSKISSFFAASKEGKISSFLKKAKVPVAENEDVVPSTPDTAVCTTAPAPSDSTPSVIKPVMTKGLKRCIKKTTTGLSPVKKKPSFEANSGNKTGTATRQLKGLLDCLDADASIEQDSSKRLQKEEQPVNEINFADDDDELLANLSCLMSPKKNSQPEARNVVALGEKATSSDVAESSTQPSSLFFRFVVTAAIRPPDSPHELVLDLSSNRFTGRHFVRFDFPKTTHAKVIKAQSAINPGTPISLYVPHPEVATVVVSDIPEVNSESGGGAGLLIVYPDKLLSGTQVVKAQTMDTTHTIWTKTELVRKLKNVQTEEGVSRIFDEELNSKDLLLNMYAVALPPNFIREEALPYLPVIATWIRDNSKQFVVHDIEENVWEPRLGLKGKIDVTLRQRSDGKLLPLELKTGKSSFSSEHRGQVTLYASMMKLRKKRTSCVGRVLYLRDGKSEDIEPKGNELVGLYQMRNELATALASPLVHIETPNPENEAVEFRVPPLPWPPISHERACSKCQHLLTCSIYQRHVDHAPPPEAGHPMSTLVPSALSHLGPEDFEFFCRQLAMTELEDRVEADNQARAWTQDSADRERRGEAFAELVLDQTFPVRLVAGEGMNRSDAFLHQFVRMPNASPGLSPDLRTVGISLRSYLVASTEDLRQVGFARPILAEVQDKAVKVYMEKDVSQDPELSSCPIRMDSCLFQGSKGICLANLLSLMKPENKELRDIAVRRRPSQLIPGSTKDIVAKARPILKGLNRLQQRAVFKALLAKDYALIRGTPGCGKTRVVVSLVRLCLAMGQSVLLTSHTHSAVDNILLRLRTELCGPILRLGNPNRIHPDLMEFADHRQTEKFTEVGQLKRFYDSVKIVATTCLAIKHPLFSRRTNPFDICIVDEASQVQPLVALGPLLLAKKFILVADPQQLPPLVKSKEAR</sequence>
<dbReference type="OrthoDB" id="306218at2759"/>
<dbReference type="Pfam" id="PF13086">
    <property type="entry name" value="AAA_11"/>
    <property type="match status" value="1"/>
</dbReference>
<gene>
    <name evidence="18" type="ORF">CTOB1V02_LOCUS6400</name>
</gene>
<dbReference type="InterPro" id="IPR011604">
    <property type="entry name" value="PDDEXK-like_dom_sf"/>
</dbReference>
<evidence type="ECO:0000259" key="16">
    <source>
        <dbReference type="Pfam" id="PF08696"/>
    </source>
</evidence>
<evidence type="ECO:0000256" key="8">
    <source>
        <dbReference type="ARBA" id="ARBA00022741"/>
    </source>
</evidence>
<dbReference type="GO" id="GO:0046872">
    <property type="term" value="F:metal ion binding"/>
    <property type="evidence" value="ECO:0007669"/>
    <property type="project" value="UniProtKB-KW"/>
</dbReference>
<feature type="region of interest" description="Disordered" evidence="15">
    <location>
        <begin position="42"/>
        <end position="72"/>
    </location>
</feature>
<dbReference type="Gene3D" id="3.90.320.10">
    <property type="match status" value="1"/>
</dbReference>
<keyword evidence="12" id="KW-0539">Nucleus</keyword>
<evidence type="ECO:0000256" key="9">
    <source>
        <dbReference type="ARBA" id="ARBA00022801"/>
    </source>
</evidence>
<dbReference type="EMBL" id="OB661571">
    <property type="protein sequence ID" value="CAD7228519.1"/>
    <property type="molecule type" value="Genomic_DNA"/>
</dbReference>
<comment type="subcellular location">
    <subcellularLocation>
        <location evidence="2">Nucleus</location>
    </subcellularLocation>
</comment>
<evidence type="ECO:0000256" key="10">
    <source>
        <dbReference type="ARBA" id="ARBA00022806"/>
    </source>
</evidence>
<dbReference type="PANTHER" id="PTHR43788:SF8">
    <property type="entry name" value="DNA-BINDING PROTEIN SMUBP-2"/>
    <property type="match status" value="1"/>
</dbReference>
<evidence type="ECO:0000256" key="12">
    <source>
        <dbReference type="ARBA" id="ARBA00023242"/>
    </source>
</evidence>
<dbReference type="InterPro" id="IPR041677">
    <property type="entry name" value="DNA2/NAM7_AAA_11"/>
</dbReference>
<comment type="cofactor">
    <cofactor evidence="1">
        <name>[4Fe-4S] cluster</name>
        <dbReference type="ChEBI" id="CHEBI:49883"/>
    </cofactor>
</comment>
<keyword evidence="11" id="KW-0067">ATP-binding</keyword>